<dbReference type="SMART" id="SM00360">
    <property type="entry name" value="RRM"/>
    <property type="match status" value="2"/>
</dbReference>
<feature type="non-terminal residue" evidence="5">
    <location>
        <position position="166"/>
    </location>
</feature>
<evidence type="ECO:0000259" key="4">
    <source>
        <dbReference type="PROSITE" id="PS50102"/>
    </source>
</evidence>
<dbReference type="InterPro" id="IPR000504">
    <property type="entry name" value="RRM_dom"/>
</dbReference>
<dbReference type="InterPro" id="IPR034156">
    <property type="entry name" value="Hrp1_RRM1"/>
</dbReference>
<feature type="domain" description="RRM" evidence="4">
    <location>
        <begin position="88"/>
        <end position="165"/>
    </location>
</feature>
<dbReference type="PANTHER" id="PTHR48032">
    <property type="entry name" value="RNA-BINDING PROTEIN MUSASHI HOMOLOG RBP6"/>
    <property type="match status" value="1"/>
</dbReference>
<dbReference type="InterPro" id="IPR035979">
    <property type="entry name" value="RBD_domain_sf"/>
</dbReference>
<gene>
    <name evidence="5" type="ORF">CALVIDRAFT_464506</name>
</gene>
<evidence type="ECO:0000313" key="5">
    <source>
        <dbReference type="EMBL" id="KZO91768.1"/>
    </source>
</evidence>
<name>A0A167HLW0_CALVF</name>
<dbReference type="Pfam" id="PF00076">
    <property type="entry name" value="RRM_1"/>
    <property type="match status" value="2"/>
</dbReference>
<proteinExistence type="predicted"/>
<dbReference type="GO" id="GO:0006417">
    <property type="term" value="P:regulation of translation"/>
    <property type="evidence" value="ECO:0007669"/>
    <property type="project" value="TreeGrafter"/>
</dbReference>
<feature type="non-terminal residue" evidence="5">
    <location>
        <position position="1"/>
    </location>
</feature>
<evidence type="ECO:0000256" key="3">
    <source>
        <dbReference type="PROSITE-ProRule" id="PRU00176"/>
    </source>
</evidence>
<evidence type="ECO:0000313" key="6">
    <source>
        <dbReference type="Proteomes" id="UP000076738"/>
    </source>
</evidence>
<dbReference type="GO" id="GO:0003729">
    <property type="term" value="F:mRNA binding"/>
    <property type="evidence" value="ECO:0007669"/>
    <property type="project" value="TreeGrafter"/>
</dbReference>
<evidence type="ECO:0000256" key="1">
    <source>
        <dbReference type="ARBA" id="ARBA00022737"/>
    </source>
</evidence>
<keyword evidence="2 3" id="KW-0694">RNA-binding</keyword>
<dbReference type="STRING" id="1330018.A0A167HLW0"/>
<dbReference type="CDD" id="cd12577">
    <property type="entry name" value="RRM1_Hrp1p"/>
    <property type="match status" value="1"/>
</dbReference>
<dbReference type="Gene3D" id="3.30.70.330">
    <property type="match status" value="2"/>
</dbReference>
<feature type="domain" description="RRM" evidence="4">
    <location>
        <begin position="5"/>
        <end position="79"/>
    </location>
</feature>
<dbReference type="OrthoDB" id="1875751at2759"/>
<dbReference type="PANTHER" id="PTHR48032:SF6">
    <property type="entry name" value="RNA-BINDING (RRM_RBD_RNP MOTIFS) FAMILY PROTEIN"/>
    <property type="match status" value="1"/>
</dbReference>
<dbReference type="SUPFAM" id="SSF54928">
    <property type="entry name" value="RNA-binding domain, RBD"/>
    <property type="match status" value="2"/>
</dbReference>
<keyword evidence="1" id="KW-0677">Repeat</keyword>
<dbReference type="Proteomes" id="UP000076738">
    <property type="component" value="Unassembled WGS sequence"/>
</dbReference>
<dbReference type="PROSITE" id="PS50102">
    <property type="entry name" value="RRM"/>
    <property type="match status" value="2"/>
</dbReference>
<organism evidence="5 6">
    <name type="scientific">Calocera viscosa (strain TUFC12733)</name>
    <dbReference type="NCBI Taxonomy" id="1330018"/>
    <lineage>
        <taxon>Eukaryota</taxon>
        <taxon>Fungi</taxon>
        <taxon>Dikarya</taxon>
        <taxon>Basidiomycota</taxon>
        <taxon>Agaricomycotina</taxon>
        <taxon>Dacrymycetes</taxon>
        <taxon>Dacrymycetales</taxon>
        <taxon>Dacrymycetaceae</taxon>
        <taxon>Calocera</taxon>
    </lineage>
</organism>
<dbReference type="InterPro" id="IPR012677">
    <property type="entry name" value="Nucleotide-bd_a/b_plait_sf"/>
</dbReference>
<protein>
    <submittedName>
        <fullName evidence="5">RNA-binding domain-containing protein</fullName>
    </submittedName>
</protein>
<accession>A0A167HLW0</accession>
<dbReference type="AlphaFoldDB" id="A0A167HLW0"/>
<dbReference type="EMBL" id="KV417318">
    <property type="protein sequence ID" value="KZO91768.1"/>
    <property type="molecule type" value="Genomic_DNA"/>
</dbReference>
<keyword evidence="6" id="KW-1185">Reference proteome</keyword>
<evidence type="ECO:0000256" key="2">
    <source>
        <dbReference type="ARBA" id="ARBA00022884"/>
    </source>
</evidence>
<dbReference type="FunFam" id="3.30.70.330:FF:000025">
    <property type="entry name" value="RNA-binding protein Musashi homolog 2 isoform X1"/>
    <property type="match status" value="1"/>
</dbReference>
<reference evidence="5 6" key="1">
    <citation type="journal article" date="2016" name="Mol. Biol. Evol.">
        <title>Comparative Genomics of Early-Diverging Mushroom-Forming Fungi Provides Insights into the Origins of Lignocellulose Decay Capabilities.</title>
        <authorList>
            <person name="Nagy L.G."/>
            <person name="Riley R."/>
            <person name="Tritt A."/>
            <person name="Adam C."/>
            <person name="Daum C."/>
            <person name="Floudas D."/>
            <person name="Sun H."/>
            <person name="Yadav J.S."/>
            <person name="Pangilinan J."/>
            <person name="Larsson K.H."/>
            <person name="Matsuura K."/>
            <person name="Barry K."/>
            <person name="Labutti K."/>
            <person name="Kuo R."/>
            <person name="Ohm R.A."/>
            <person name="Bhattacharya S.S."/>
            <person name="Shirouzu T."/>
            <person name="Yoshinaga Y."/>
            <person name="Martin F.M."/>
            <person name="Grigoriev I.V."/>
            <person name="Hibbett D.S."/>
        </authorList>
    </citation>
    <scope>NUCLEOTIDE SEQUENCE [LARGE SCALE GENOMIC DNA]</scope>
    <source>
        <strain evidence="5 6">TUFC12733</strain>
    </source>
</reference>
<sequence>ILSCRKMFVGGLNWDTTDESLRHYFEQFGEVDACTIMRDAGGRSRGFAFLTFRDPAAVNAVMVREHHLDGKIIDPKRAIPRLEHQKTQKLFIGGLAPSVTSESMREFFTQFGTVIDSTVMVDRESGRSKGFGFVTFEDGQGAERLVGQGILSIDGKPIEVKLAQPR</sequence>